<keyword evidence="2" id="KW-0255">Endonuclease</keyword>
<evidence type="ECO:0000256" key="2">
    <source>
        <dbReference type="ARBA" id="ARBA00022759"/>
    </source>
</evidence>
<organism evidence="5 6">
    <name type="scientific">Mytilus coruscus</name>
    <name type="common">Sea mussel</name>
    <dbReference type="NCBI Taxonomy" id="42192"/>
    <lineage>
        <taxon>Eukaryota</taxon>
        <taxon>Metazoa</taxon>
        <taxon>Spiralia</taxon>
        <taxon>Lophotrochozoa</taxon>
        <taxon>Mollusca</taxon>
        <taxon>Bivalvia</taxon>
        <taxon>Autobranchia</taxon>
        <taxon>Pteriomorphia</taxon>
        <taxon>Mytilida</taxon>
        <taxon>Mytiloidea</taxon>
        <taxon>Mytilidae</taxon>
        <taxon>Mytilinae</taxon>
        <taxon>Mytilus</taxon>
    </lineage>
</organism>
<keyword evidence="4" id="KW-0269">Exonuclease</keyword>
<dbReference type="AlphaFoldDB" id="A0A6J8D5F4"/>
<protein>
    <submittedName>
        <fullName evidence="5">Uncharacterized protein</fullName>
    </submittedName>
</protein>
<evidence type="ECO:0000256" key="4">
    <source>
        <dbReference type="ARBA" id="ARBA00022839"/>
    </source>
</evidence>
<sequence>MTLPDSFLYKDFNSGTEFVDFKMETIEVYLKPMDKVLDLQKFVKEKNIFVLPNMIIHSLLKLNADQMKRTVSYKIDVAINENGTKYRNCANYNDYFRNVCLNHRGVSKFPISQLYPPANVYAVASDHDYLEGHPEDRWLKDANISIISEDRIKYIESSTTGQSKNKIWKQERCKRLQASNFGRVCKATNRTNFNNLADSLTVMKDIKTSAILHGRKYESIALAKYESACGHGTRQCGILSVQVIHILGQHQMQS</sequence>
<gene>
    <name evidence="5" type="ORF">MCOR_36298</name>
</gene>
<dbReference type="InterPro" id="IPR034720">
    <property type="entry name" value="Viral_alk_exo"/>
</dbReference>
<dbReference type="InterPro" id="IPR011604">
    <property type="entry name" value="PDDEXK-like_dom_sf"/>
</dbReference>
<name>A0A6J8D5F4_MYTCO</name>
<dbReference type="GO" id="GO:0004519">
    <property type="term" value="F:endonuclease activity"/>
    <property type="evidence" value="ECO:0007669"/>
    <property type="project" value="UniProtKB-KW"/>
</dbReference>
<dbReference type="Gene3D" id="3.90.320.10">
    <property type="match status" value="1"/>
</dbReference>
<dbReference type="OrthoDB" id="6150801at2759"/>
<dbReference type="Proteomes" id="UP000507470">
    <property type="component" value="Unassembled WGS sequence"/>
</dbReference>
<evidence type="ECO:0000256" key="3">
    <source>
        <dbReference type="ARBA" id="ARBA00022801"/>
    </source>
</evidence>
<proteinExistence type="predicted"/>
<dbReference type="PANTHER" id="PTHR46609:SF8">
    <property type="entry name" value="YQAJ VIRAL RECOMBINASE DOMAIN-CONTAINING PROTEIN"/>
    <property type="match status" value="1"/>
</dbReference>
<evidence type="ECO:0000256" key="1">
    <source>
        <dbReference type="ARBA" id="ARBA00022722"/>
    </source>
</evidence>
<accession>A0A6J8D5F4</accession>
<evidence type="ECO:0000313" key="6">
    <source>
        <dbReference type="Proteomes" id="UP000507470"/>
    </source>
</evidence>
<dbReference type="Pfam" id="PF01771">
    <property type="entry name" value="Viral_alk_exo"/>
    <property type="match status" value="1"/>
</dbReference>
<keyword evidence="6" id="KW-1185">Reference proteome</keyword>
<dbReference type="InterPro" id="IPR011335">
    <property type="entry name" value="Restrct_endonuc-II-like"/>
</dbReference>
<dbReference type="GO" id="GO:0006281">
    <property type="term" value="P:DNA repair"/>
    <property type="evidence" value="ECO:0007669"/>
    <property type="project" value="UniProtKB-ARBA"/>
</dbReference>
<dbReference type="PANTHER" id="PTHR46609">
    <property type="entry name" value="EXONUCLEASE, PHAGE-TYPE/RECB, C-TERMINAL DOMAIN-CONTAINING PROTEIN"/>
    <property type="match status" value="1"/>
</dbReference>
<dbReference type="EMBL" id="CACVKT020006490">
    <property type="protein sequence ID" value="CAC5402340.1"/>
    <property type="molecule type" value="Genomic_DNA"/>
</dbReference>
<evidence type="ECO:0000313" key="5">
    <source>
        <dbReference type="EMBL" id="CAC5402340.1"/>
    </source>
</evidence>
<keyword evidence="1" id="KW-0540">Nuclease</keyword>
<dbReference type="GO" id="GO:0004527">
    <property type="term" value="F:exonuclease activity"/>
    <property type="evidence" value="ECO:0007669"/>
    <property type="project" value="UniProtKB-KW"/>
</dbReference>
<dbReference type="SUPFAM" id="SSF52980">
    <property type="entry name" value="Restriction endonuclease-like"/>
    <property type="match status" value="1"/>
</dbReference>
<keyword evidence="3" id="KW-0378">Hydrolase</keyword>
<dbReference type="InterPro" id="IPR051703">
    <property type="entry name" value="NF-kappa-B_Signaling_Reg"/>
</dbReference>
<reference evidence="5 6" key="1">
    <citation type="submission" date="2020-06" db="EMBL/GenBank/DDBJ databases">
        <authorList>
            <person name="Li R."/>
            <person name="Bekaert M."/>
        </authorList>
    </citation>
    <scope>NUCLEOTIDE SEQUENCE [LARGE SCALE GENOMIC DNA]</scope>
    <source>
        <strain evidence="6">wild</strain>
    </source>
</reference>